<sequence length="119" mass="13691">MENKISDLLTTVNPPECSTSDQNSTQLDDDMVMVQEVATKCPYTGKEMRDPVKNIHCKHNYDREGITAAMKLRKGKTRCPVPGCVNDKPISTSDLEENHELRLYIDKKNRQHDKKNRKM</sequence>
<keyword evidence="7 13" id="KW-0863">Zinc-finger</keyword>
<evidence type="ECO:0000256" key="4">
    <source>
        <dbReference type="ARBA" id="ARBA00020923"/>
    </source>
</evidence>
<keyword evidence="9" id="KW-0862">Zinc</keyword>
<dbReference type="InterPro" id="IPR004181">
    <property type="entry name" value="Znf_MIZ"/>
</dbReference>
<evidence type="ECO:0000256" key="8">
    <source>
        <dbReference type="ARBA" id="ARBA00022786"/>
    </source>
</evidence>
<dbReference type="GO" id="GO:0061665">
    <property type="term" value="F:SUMO ligase activity"/>
    <property type="evidence" value="ECO:0007669"/>
    <property type="project" value="TreeGrafter"/>
</dbReference>
<proteinExistence type="inferred from homology"/>
<dbReference type="InterPro" id="IPR013083">
    <property type="entry name" value="Znf_RING/FYVE/PHD"/>
</dbReference>
<protein>
    <recommendedName>
        <fullName evidence="4">E3 SUMO-protein ligase NSE2</fullName>
    </recommendedName>
    <alternativeName>
        <fullName evidence="11">E3 SUMO-protein transferase NSE2</fullName>
    </alternativeName>
    <alternativeName>
        <fullName evidence="12">Non-structural maintenance of chromosomes element 2 homolog</fullName>
    </alternativeName>
</protein>
<keyword evidence="8" id="KW-0833">Ubl conjugation pathway</keyword>
<evidence type="ECO:0000256" key="7">
    <source>
        <dbReference type="ARBA" id="ARBA00022771"/>
    </source>
</evidence>
<keyword evidence="6" id="KW-0479">Metal-binding</keyword>
<comment type="caution">
    <text evidence="16">The sequence shown here is derived from an EMBL/GenBank/DDBJ whole genome shotgun (WGS) entry which is preliminary data.</text>
</comment>
<evidence type="ECO:0000256" key="2">
    <source>
        <dbReference type="ARBA" id="ARBA00004718"/>
    </source>
</evidence>
<organism evidence="16 17">
    <name type="scientific">Paralvinella palmiformis</name>
    <dbReference type="NCBI Taxonomy" id="53620"/>
    <lineage>
        <taxon>Eukaryota</taxon>
        <taxon>Metazoa</taxon>
        <taxon>Spiralia</taxon>
        <taxon>Lophotrochozoa</taxon>
        <taxon>Annelida</taxon>
        <taxon>Polychaeta</taxon>
        <taxon>Sedentaria</taxon>
        <taxon>Canalipalpata</taxon>
        <taxon>Terebellida</taxon>
        <taxon>Terebelliformia</taxon>
        <taxon>Alvinellidae</taxon>
        <taxon>Paralvinella</taxon>
    </lineage>
</organism>
<comment type="similarity">
    <text evidence="3">Belongs to the NSE2 family.</text>
</comment>
<dbReference type="InterPro" id="IPR026846">
    <property type="entry name" value="Nse2(Mms21)"/>
</dbReference>
<reference evidence="16" key="1">
    <citation type="journal article" date="2023" name="Mol. Biol. Evol.">
        <title>Third-Generation Sequencing Reveals the Adaptive Role of the Epigenome in Three Deep-Sea Polychaetes.</title>
        <authorList>
            <person name="Perez M."/>
            <person name="Aroh O."/>
            <person name="Sun Y."/>
            <person name="Lan Y."/>
            <person name="Juniper S.K."/>
            <person name="Young C.R."/>
            <person name="Angers B."/>
            <person name="Qian P.Y."/>
        </authorList>
    </citation>
    <scope>NUCLEOTIDE SEQUENCE</scope>
    <source>
        <strain evidence="16">P08H-3</strain>
    </source>
</reference>
<evidence type="ECO:0000256" key="1">
    <source>
        <dbReference type="ARBA" id="ARBA00004123"/>
    </source>
</evidence>
<comment type="pathway">
    <text evidence="2">Protein modification; protein sumoylation.</text>
</comment>
<dbReference type="Gene3D" id="3.30.40.10">
    <property type="entry name" value="Zinc/RING finger domain, C3HC4 (zinc finger)"/>
    <property type="match status" value="1"/>
</dbReference>
<dbReference type="EMBL" id="JAODUP010000174">
    <property type="protein sequence ID" value="KAK2158217.1"/>
    <property type="molecule type" value="Genomic_DNA"/>
</dbReference>
<evidence type="ECO:0000256" key="9">
    <source>
        <dbReference type="ARBA" id="ARBA00022833"/>
    </source>
</evidence>
<accession>A0AAD9JS57</accession>
<dbReference type="CDD" id="cd16651">
    <property type="entry name" value="SPL-RING_NSE2"/>
    <property type="match status" value="1"/>
</dbReference>
<dbReference type="GO" id="GO:0008270">
    <property type="term" value="F:zinc ion binding"/>
    <property type="evidence" value="ECO:0007669"/>
    <property type="project" value="UniProtKB-KW"/>
</dbReference>
<dbReference type="PANTHER" id="PTHR21330">
    <property type="entry name" value="E3 SUMO-PROTEIN LIGASE NSE2"/>
    <property type="match status" value="1"/>
</dbReference>
<evidence type="ECO:0000256" key="12">
    <source>
        <dbReference type="ARBA" id="ARBA00032533"/>
    </source>
</evidence>
<name>A0AAD9JS57_9ANNE</name>
<evidence type="ECO:0000313" key="17">
    <source>
        <dbReference type="Proteomes" id="UP001208570"/>
    </source>
</evidence>
<keyword evidence="17" id="KW-1185">Reference proteome</keyword>
<evidence type="ECO:0000256" key="5">
    <source>
        <dbReference type="ARBA" id="ARBA00022679"/>
    </source>
</evidence>
<evidence type="ECO:0000256" key="14">
    <source>
        <dbReference type="SAM" id="MobiDB-lite"/>
    </source>
</evidence>
<dbReference type="GO" id="GO:0030915">
    <property type="term" value="C:Smc5-Smc6 complex"/>
    <property type="evidence" value="ECO:0007669"/>
    <property type="project" value="InterPro"/>
</dbReference>
<keyword evidence="5" id="KW-0808">Transferase</keyword>
<dbReference type="Pfam" id="PF11789">
    <property type="entry name" value="zf-Nse"/>
    <property type="match status" value="1"/>
</dbReference>
<evidence type="ECO:0000256" key="10">
    <source>
        <dbReference type="ARBA" id="ARBA00023242"/>
    </source>
</evidence>
<dbReference type="GO" id="GO:0000724">
    <property type="term" value="P:double-strand break repair via homologous recombination"/>
    <property type="evidence" value="ECO:0007669"/>
    <property type="project" value="InterPro"/>
</dbReference>
<evidence type="ECO:0000256" key="11">
    <source>
        <dbReference type="ARBA" id="ARBA00031731"/>
    </source>
</evidence>
<evidence type="ECO:0000256" key="13">
    <source>
        <dbReference type="PROSITE-ProRule" id="PRU00452"/>
    </source>
</evidence>
<evidence type="ECO:0000259" key="15">
    <source>
        <dbReference type="PROSITE" id="PS51044"/>
    </source>
</evidence>
<keyword evidence="10" id="KW-0539">Nucleus</keyword>
<feature type="compositionally biased region" description="Polar residues" evidence="14">
    <location>
        <begin position="8"/>
        <end position="25"/>
    </location>
</feature>
<dbReference type="GO" id="GO:0005634">
    <property type="term" value="C:nucleus"/>
    <property type="evidence" value="ECO:0007669"/>
    <property type="project" value="UniProtKB-SubCell"/>
</dbReference>
<dbReference type="Proteomes" id="UP001208570">
    <property type="component" value="Unassembled WGS sequence"/>
</dbReference>
<dbReference type="AlphaFoldDB" id="A0AAD9JS57"/>
<dbReference type="GO" id="GO:0016925">
    <property type="term" value="P:protein sumoylation"/>
    <property type="evidence" value="ECO:0007669"/>
    <property type="project" value="TreeGrafter"/>
</dbReference>
<evidence type="ECO:0000313" key="16">
    <source>
        <dbReference type="EMBL" id="KAK2158217.1"/>
    </source>
</evidence>
<dbReference type="PANTHER" id="PTHR21330:SF1">
    <property type="entry name" value="E3 SUMO-PROTEIN LIGASE NSE2"/>
    <property type="match status" value="1"/>
</dbReference>
<dbReference type="SUPFAM" id="SSF57850">
    <property type="entry name" value="RING/U-box"/>
    <property type="match status" value="1"/>
</dbReference>
<evidence type="ECO:0000256" key="6">
    <source>
        <dbReference type="ARBA" id="ARBA00022723"/>
    </source>
</evidence>
<comment type="subcellular location">
    <subcellularLocation>
        <location evidence="1">Nucleus</location>
    </subcellularLocation>
</comment>
<gene>
    <name evidence="16" type="ORF">LSH36_174g01009</name>
</gene>
<feature type="region of interest" description="Disordered" evidence="14">
    <location>
        <begin position="1"/>
        <end position="25"/>
    </location>
</feature>
<evidence type="ECO:0000256" key="3">
    <source>
        <dbReference type="ARBA" id="ARBA00008212"/>
    </source>
</evidence>
<dbReference type="PROSITE" id="PS51044">
    <property type="entry name" value="ZF_SP_RING"/>
    <property type="match status" value="1"/>
</dbReference>
<feature type="domain" description="SP-RING-type" evidence="15">
    <location>
        <begin position="27"/>
        <end position="110"/>
    </location>
</feature>